<dbReference type="PANTHER" id="PTHR44103">
    <property type="entry name" value="PROPROTEIN CONVERTASE P"/>
    <property type="match status" value="1"/>
</dbReference>
<evidence type="ECO:0000256" key="3">
    <source>
        <dbReference type="ARBA" id="ARBA00022837"/>
    </source>
</evidence>
<feature type="domain" description="Calx-beta" evidence="4">
    <location>
        <begin position="756"/>
        <end position="858"/>
    </location>
</feature>
<feature type="domain" description="Calx-beta" evidence="4">
    <location>
        <begin position="256"/>
        <end position="364"/>
    </location>
</feature>
<sequence>MATPSFNAPLTNPFGLSNAGEFITPTFADIDGDGDLDAFIGNNYGNTLFYRNSGTASFPSFNAPITNPFGLTVVSFSKPTFADIDDDGDLDAFVGNNPGDTLFYRNNGNAATPSFAAPITNPFGLSNVGASSSPTFADIDGDGDLDAFVGNLDGNTLFYRNTGIASVPSFTTPITNPFGLSEDDLSAPTFADIDGDGDLDAFVGNFDGTTLFYRNNGTASVPSFATPITNPFGLSEVGLFSKPNFVDIDGDGDLDALVGNADGNTLFFKNATPRVSIAPGTTPSEAGTTTPITGRFLLTLSDPAPAGGITVTYSVGGSATAGSDYTALTGSITVAAGATSAAINVAPLLDNVVDPSETVVVTLTATPTSSYTLGTTRTAVLRIADQVPLNFAAPRTNPFGLSNVGSFSSPTFADIDGDGDLDAFVGNLDGNTLFYRNNGNAATPSFAAPNPFGLSDVGLASSPTFADIDGDGDLDAFVGNLDGNTLFYRNNGNAATPSFIVPSPDPFGLSDVGNLSSPTFADIDGDGDLDAFVGNLDGNTLFYRNNGTASVPSFAAPSPNPFGLSDVGNLSSPTLVDIDGDGDLDAFVGNLDGNTLFYRNNGTASVPNFAAPSPNPFGLSDVGNYSSPTFVDIDSDGDLDAFIGNVDGNTLFFENAPTVSVTAGSNAAEPNTPGSFTLTLSQAAPDGGITVSYSLSGTATNGSDYTVPATTTIAAGQTTATVTVTPIDDALVEGTETVTLTLTDAARYNLGATTAATINLTDNDIIPVVTIAATDASAAEAGNNPGTFRFSRTGSTASALTVNYAIATGVGQAIGVDYTPVLTGSVVIPVGQTFFDATLTPVNDALIEGNETVTLTLIDAPAYDLGAAATQTATVTIADNDTAGFTLSKTTATVSESGTTDSFSVVLNAQPTSNVVFSITASDATEASAAPATLTFTNANWNVAQNVTITGIDDALIDGTQTSSVTVSVVDASSNNAFDGVADQAVNVTTLDNDLPSLSINSVSVAEGNSGTTAATFTVTLSQAVSQAVTVSYATANGTATAGSDYTAIPLTLLTFNPNDTEETITVNITGDTTFEPDETFTVTLASATGATISQSTGTGTILNDDAVPINVINGTAGRDTLVGGTGSDLITGFAGADVLSGGGGSDQFVYTNIRDAGDTITDFTVGQDQIVLTQLLQSLNLNLSYASATSSGYLAFAAQGSNTVVQFDADGTGAGRASALAIVQNLSPTTLNSSSNFVV</sequence>
<dbReference type="GO" id="GO:0007154">
    <property type="term" value="P:cell communication"/>
    <property type="evidence" value="ECO:0007669"/>
    <property type="project" value="InterPro"/>
</dbReference>
<dbReference type="InterPro" id="IPR038081">
    <property type="entry name" value="CalX-like_sf"/>
</dbReference>
<dbReference type="PROSITE" id="PS00330">
    <property type="entry name" value="HEMOLYSIN_CALCIUM"/>
    <property type="match status" value="1"/>
</dbReference>
<keyword evidence="3" id="KW-0106">Calcium</keyword>
<evidence type="ECO:0000259" key="4">
    <source>
        <dbReference type="SMART" id="SM00237"/>
    </source>
</evidence>
<protein>
    <submittedName>
        <fullName evidence="5">VCBS repeat-containing protein</fullName>
    </submittedName>
</protein>
<dbReference type="GO" id="GO:0016020">
    <property type="term" value="C:membrane"/>
    <property type="evidence" value="ECO:0007669"/>
    <property type="project" value="InterPro"/>
</dbReference>
<dbReference type="Pfam" id="PF03160">
    <property type="entry name" value="Calx-beta"/>
    <property type="match status" value="4"/>
</dbReference>
<dbReference type="InterPro" id="IPR018511">
    <property type="entry name" value="Hemolysin-typ_Ca-bd_CS"/>
</dbReference>
<dbReference type="InterPro" id="IPR013517">
    <property type="entry name" value="FG-GAP"/>
</dbReference>
<dbReference type="Proteomes" id="UP000757435">
    <property type="component" value="Unassembled WGS sequence"/>
</dbReference>
<name>A0A951QGK2_9CYAN</name>
<feature type="domain" description="Calx-beta" evidence="4">
    <location>
        <begin position="986"/>
        <end position="1086"/>
    </location>
</feature>
<dbReference type="NCBIfam" id="TIGR03661">
    <property type="entry name" value="T1SS_VCA0849"/>
    <property type="match status" value="1"/>
</dbReference>
<reference evidence="5" key="1">
    <citation type="submission" date="2021-05" db="EMBL/GenBank/DDBJ databases">
        <authorList>
            <person name="Pietrasiak N."/>
            <person name="Ward R."/>
            <person name="Stajich J.E."/>
            <person name="Kurbessoian T."/>
        </authorList>
    </citation>
    <scope>NUCLEOTIDE SEQUENCE</scope>
    <source>
        <strain evidence="5">UHER 2000/2452</strain>
    </source>
</reference>
<accession>A0A951QGK2</accession>
<dbReference type="PRINTS" id="PR00313">
    <property type="entry name" value="CABNDNGRPT"/>
</dbReference>
<dbReference type="SUPFAM" id="SSF69318">
    <property type="entry name" value="Integrin alpha N-terminal domain"/>
    <property type="match status" value="2"/>
</dbReference>
<evidence type="ECO:0000313" key="5">
    <source>
        <dbReference type="EMBL" id="MBW4662233.1"/>
    </source>
</evidence>
<dbReference type="SMART" id="SM00237">
    <property type="entry name" value="Calx_beta"/>
    <property type="match status" value="4"/>
</dbReference>
<reference evidence="5" key="2">
    <citation type="journal article" date="2022" name="Microbiol. Resour. Announc.">
        <title>Metagenome Sequencing to Explore Phylogenomics of Terrestrial Cyanobacteria.</title>
        <authorList>
            <person name="Ward R.D."/>
            <person name="Stajich J.E."/>
            <person name="Johansen J.R."/>
            <person name="Huntemann M."/>
            <person name="Clum A."/>
            <person name="Foster B."/>
            <person name="Foster B."/>
            <person name="Roux S."/>
            <person name="Palaniappan K."/>
            <person name="Varghese N."/>
            <person name="Mukherjee S."/>
            <person name="Reddy T.B.K."/>
            <person name="Daum C."/>
            <person name="Copeland A."/>
            <person name="Chen I.A."/>
            <person name="Ivanova N.N."/>
            <person name="Kyrpides N.C."/>
            <person name="Shapiro N."/>
            <person name="Eloe-Fadrosh E.A."/>
            <person name="Pietrasiak N."/>
        </authorList>
    </citation>
    <scope>NUCLEOTIDE SEQUENCE</scope>
    <source>
        <strain evidence="5">UHER 2000/2452</strain>
    </source>
</reference>
<keyword evidence="2" id="KW-0677">Repeat</keyword>
<feature type="domain" description="Calx-beta" evidence="4">
    <location>
        <begin position="641"/>
        <end position="743"/>
    </location>
</feature>
<gene>
    <name evidence="5" type="ORF">KME15_26570</name>
</gene>
<dbReference type="Pfam" id="PF13517">
    <property type="entry name" value="FG-GAP_3"/>
    <property type="match status" value="4"/>
</dbReference>
<proteinExistence type="predicted"/>
<dbReference type="Pfam" id="PF00353">
    <property type="entry name" value="HemolysinCabind"/>
    <property type="match status" value="1"/>
</dbReference>
<organism evidence="5 6">
    <name type="scientific">Drouetiella hepatica Uher 2000/2452</name>
    <dbReference type="NCBI Taxonomy" id="904376"/>
    <lineage>
        <taxon>Bacteria</taxon>
        <taxon>Bacillati</taxon>
        <taxon>Cyanobacteriota</taxon>
        <taxon>Cyanophyceae</taxon>
        <taxon>Oculatellales</taxon>
        <taxon>Oculatellaceae</taxon>
        <taxon>Drouetiella</taxon>
    </lineage>
</organism>
<dbReference type="PANTHER" id="PTHR44103:SF1">
    <property type="entry name" value="PROPROTEIN CONVERTASE P"/>
    <property type="match status" value="1"/>
</dbReference>
<dbReference type="SUPFAM" id="SSF141072">
    <property type="entry name" value="CalX-like"/>
    <property type="match status" value="4"/>
</dbReference>
<dbReference type="InterPro" id="IPR028994">
    <property type="entry name" value="Integrin_alpha_N"/>
</dbReference>
<evidence type="ECO:0000256" key="2">
    <source>
        <dbReference type="ARBA" id="ARBA00022737"/>
    </source>
</evidence>
<evidence type="ECO:0000313" key="6">
    <source>
        <dbReference type="Proteomes" id="UP000757435"/>
    </source>
</evidence>
<dbReference type="Gene3D" id="2.60.40.2030">
    <property type="match status" value="4"/>
</dbReference>
<dbReference type="InterPro" id="IPR001343">
    <property type="entry name" value="Hemolysn_Ca-bd"/>
</dbReference>
<dbReference type="Gene3D" id="2.130.10.130">
    <property type="entry name" value="Integrin alpha, N-terminal"/>
    <property type="match status" value="1"/>
</dbReference>
<dbReference type="EMBL" id="JAHHHD010000063">
    <property type="protein sequence ID" value="MBW4662233.1"/>
    <property type="molecule type" value="Genomic_DNA"/>
</dbReference>
<evidence type="ECO:0000256" key="1">
    <source>
        <dbReference type="ARBA" id="ARBA00022729"/>
    </source>
</evidence>
<comment type="caution">
    <text evidence="5">The sequence shown here is derived from an EMBL/GenBank/DDBJ whole genome shotgun (WGS) entry which is preliminary data.</text>
</comment>
<keyword evidence="1" id="KW-0732">Signal</keyword>
<dbReference type="InterPro" id="IPR019960">
    <property type="entry name" value="T1SS_VCA0849"/>
</dbReference>
<dbReference type="AlphaFoldDB" id="A0A951QGK2"/>
<dbReference type="InterPro" id="IPR003644">
    <property type="entry name" value="Calx_beta"/>
</dbReference>
<dbReference type="GO" id="GO:0005509">
    <property type="term" value="F:calcium ion binding"/>
    <property type="evidence" value="ECO:0007669"/>
    <property type="project" value="InterPro"/>
</dbReference>